<dbReference type="EMBL" id="KQ986745">
    <property type="protein sequence ID" value="KZV58543.1"/>
    <property type="molecule type" value="Genomic_DNA"/>
</dbReference>
<evidence type="ECO:0000256" key="2">
    <source>
        <dbReference type="SAM" id="MobiDB-lite"/>
    </source>
</evidence>
<evidence type="ECO:0000313" key="4">
    <source>
        <dbReference type="Proteomes" id="UP000250235"/>
    </source>
</evidence>
<dbReference type="Gene3D" id="1.20.1260.60">
    <property type="entry name" value="Vacuolar protein sorting-associated protein Ist1"/>
    <property type="match status" value="1"/>
</dbReference>
<feature type="region of interest" description="Disordered" evidence="2">
    <location>
        <begin position="357"/>
        <end position="421"/>
    </location>
</feature>
<dbReference type="Pfam" id="PF03398">
    <property type="entry name" value="Ist1"/>
    <property type="match status" value="1"/>
</dbReference>
<dbReference type="InterPro" id="IPR042277">
    <property type="entry name" value="IST1-like"/>
</dbReference>
<organism evidence="3 4">
    <name type="scientific">Dorcoceras hygrometricum</name>
    <dbReference type="NCBI Taxonomy" id="472368"/>
    <lineage>
        <taxon>Eukaryota</taxon>
        <taxon>Viridiplantae</taxon>
        <taxon>Streptophyta</taxon>
        <taxon>Embryophyta</taxon>
        <taxon>Tracheophyta</taxon>
        <taxon>Spermatophyta</taxon>
        <taxon>Magnoliopsida</taxon>
        <taxon>eudicotyledons</taxon>
        <taxon>Gunneridae</taxon>
        <taxon>Pentapetalae</taxon>
        <taxon>asterids</taxon>
        <taxon>lamiids</taxon>
        <taxon>Lamiales</taxon>
        <taxon>Gesneriaceae</taxon>
        <taxon>Didymocarpoideae</taxon>
        <taxon>Trichosporeae</taxon>
        <taxon>Loxocarpinae</taxon>
        <taxon>Dorcoceras</taxon>
    </lineage>
</organism>
<evidence type="ECO:0000256" key="1">
    <source>
        <dbReference type="ARBA" id="ARBA00005536"/>
    </source>
</evidence>
<feature type="compositionally biased region" description="Polar residues" evidence="2">
    <location>
        <begin position="184"/>
        <end position="200"/>
    </location>
</feature>
<dbReference type="PANTHER" id="PTHR12161:SF16">
    <property type="entry name" value="REGULATOR OF VPS4 ACTIVITY IN THE MVB PATHWAY PROTEIN"/>
    <property type="match status" value="1"/>
</dbReference>
<feature type="region of interest" description="Disordered" evidence="2">
    <location>
        <begin position="184"/>
        <end position="228"/>
    </location>
</feature>
<protein>
    <recommendedName>
        <fullName evidence="5">Regulator of Vps4 activity in the MVB pathway protein</fullName>
    </recommendedName>
</protein>
<evidence type="ECO:0000313" key="3">
    <source>
        <dbReference type="EMBL" id="KZV58543.1"/>
    </source>
</evidence>
<dbReference type="Proteomes" id="UP000250235">
    <property type="component" value="Unassembled WGS sequence"/>
</dbReference>
<sequence length="421" mass="46916">MGIRRKLDSLMGRGFNTSKFKGAVSLAISRLAVLKNQRQARVKVARSDVVEFLNLGTHERALLRVEQVIKEQNMLDVYVLLEGYCHLLIERVSLIQQEKEYPDELVEAASSLIYAASRCGDFPELQEIRKIFCSHYGKDFVARAVELRNNCGVNPKIIQKLSTKMSTSESKMKVLQDIATDNNIVLPSETTAPQPANLSPHQEDEDSRKGNQQNKMKGGGDDVEEEADFKDSPKFRVKYRDVAHAAQAAFESAAYAAAAARAAVKLSRSESTDPDDPDPPKHQPREITQATFYPSQDENGSLQDEPEFEKIHPIEEMGSSLSGTNADIAADTIKEMETSSEEDDIDSKPVERHVVFDQSDDENDGGMDPGSGNNSTVRYYPLRTGAGFKTEPEFDAKTESSEPLNINRRPISVRTKWKQGM</sequence>
<proteinExistence type="inferred from homology"/>
<dbReference type="GO" id="GO:0015031">
    <property type="term" value="P:protein transport"/>
    <property type="evidence" value="ECO:0007669"/>
    <property type="project" value="InterPro"/>
</dbReference>
<keyword evidence="4" id="KW-1185">Reference proteome</keyword>
<dbReference type="OrthoDB" id="29853at2759"/>
<reference evidence="3 4" key="1">
    <citation type="journal article" date="2015" name="Proc. Natl. Acad. Sci. U.S.A.">
        <title>The resurrection genome of Boea hygrometrica: A blueprint for survival of dehydration.</title>
        <authorList>
            <person name="Xiao L."/>
            <person name="Yang G."/>
            <person name="Zhang L."/>
            <person name="Yang X."/>
            <person name="Zhao S."/>
            <person name="Ji Z."/>
            <person name="Zhou Q."/>
            <person name="Hu M."/>
            <person name="Wang Y."/>
            <person name="Chen M."/>
            <person name="Xu Y."/>
            <person name="Jin H."/>
            <person name="Xiao X."/>
            <person name="Hu G."/>
            <person name="Bao F."/>
            <person name="Hu Y."/>
            <person name="Wan P."/>
            <person name="Li L."/>
            <person name="Deng X."/>
            <person name="Kuang T."/>
            <person name="Xiang C."/>
            <person name="Zhu J.K."/>
            <person name="Oliver M.J."/>
            <person name="He Y."/>
        </authorList>
    </citation>
    <scope>NUCLEOTIDE SEQUENCE [LARGE SCALE GENOMIC DNA]</scope>
    <source>
        <strain evidence="4">cv. XS01</strain>
    </source>
</reference>
<accession>A0A2Z7DGQ8</accession>
<gene>
    <name evidence="3" type="ORF">F511_12370</name>
</gene>
<dbReference type="InterPro" id="IPR005061">
    <property type="entry name" value="Ist1"/>
</dbReference>
<dbReference type="AlphaFoldDB" id="A0A2Z7DGQ8"/>
<evidence type="ECO:0008006" key="5">
    <source>
        <dbReference type="Google" id="ProtNLM"/>
    </source>
</evidence>
<dbReference type="FunFam" id="1.20.1260.60:FF:000002">
    <property type="entry name" value="Vacuolar protein sorting-associated protein IST1"/>
    <property type="match status" value="1"/>
</dbReference>
<comment type="similarity">
    <text evidence="1">Belongs to the IST1 family.</text>
</comment>
<name>A0A2Z7DGQ8_9LAMI</name>
<dbReference type="PANTHER" id="PTHR12161">
    <property type="entry name" value="IST1 FAMILY MEMBER"/>
    <property type="match status" value="1"/>
</dbReference>
<feature type="compositionally biased region" description="Basic and acidic residues" evidence="2">
    <location>
        <begin position="390"/>
        <end position="400"/>
    </location>
</feature>
<feature type="region of interest" description="Disordered" evidence="2">
    <location>
        <begin position="266"/>
        <end position="309"/>
    </location>
</feature>
<feature type="compositionally biased region" description="Polar residues" evidence="2">
    <location>
        <begin position="286"/>
        <end position="302"/>
    </location>
</feature>